<evidence type="ECO:0000259" key="1">
    <source>
        <dbReference type="Pfam" id="PF20150"/>
    </source>
</evidence>
<evidence type="ECO:0000313" key="2">
    <source>
        <dbReference type="EMBL" id="KAG9244165.1"/>
    </source>
</evidence>
<gene>
    <name evidence="2" type="ORF">BJ878DRAFT_81860</name>
</gene>
<proteinExistence type="predicted"/>
<feature type="domain" description="2EXR" evidence="1">
    <location>
        <begin position="110"/>
        <end position="196"/>
    </location>
</feature>
<dbReference type="OrthoDB" id="3439380at2759"/>
<accession>A0A9P7Z2H5</accession>
<dbReference type="EMBL" id="MU253925">
    <property type="protein sequence ID" value="KAG9244165.1"/>
    <property type="molecule type" value="Genomic_DNA"/>
</dbReference>
<dbReference type="InterPro" id="IPR045518">
    <property type="entry name" value="2EXR"/>
</dbReference>
<organism evidence="2 3">
    <name type="scientific">Calycina marina</name>
    <dbReference type="NCBI Taxonomy" id="1763456"/>
    <lineage>
        <taxon>Eukaryota</taxon>
        <taxon>Fungi</taxon>
        <taxon>Dikarya</taxon>
        <taxon>Ascomycota</taxon>
        <taxon>Pezizomycotina</taxon>
        <taxon>Leotiomycetes</taxon>
        <taxon>Helotiales</taxon>
        <taxon>Pezizellaceae</taxon>
        <taxon>Calycina</taxon>
    </lineage>
</organism>
<dbReference type="AlphaFoldDB" id="A0A9P7Z2H5"/>
<comment type="caution">
    <text evidence="2">The sequence shown here is derived from an EMBL/GenBank/DDBJ whole genome shotgun (WGS) entry which is preliminary data.</text>
</comment>
<evidence type="ECO:0000313" key="3">
    <source>
        <dbReference type="Proteomes" id="UP000887226"/>
    </source>
</evidence>
<dbReference type="Pfam" id="PF20150">
    <property type="entry name" value="2EXR"/>
    <property type="match status" value="1"/>
</dbReference>
<dbReference type="Proteomes" id="UP000887226">
    <property type="component" value="Unassembled WGS sequence"/>
</dbReference>
<protein>
    <recommendedName>
        <fullName evidence="1">2EXR domain-containing protein</fullName>
    </recommendedName>
</protein>
<keyword evidence="3" id="KW-1185">Reference proteome</keyword>
<reference evidence="2" key="1">
    <citation type="journal article" date="2021" name="IMA Fungus">
        <title>Genomic characterization of three marine fungi, including Emericellopsis atlantica sp. nov. with signatures of a generalist lifestyle and marine biomass degradation.</title>
        <authorList>
            <person name="Hagestad O.C."/>
            <person name="Hou L."/>
            <person name="Andersen J.H."/>
            <person name="Hansen E.H."/>
            <person name="Altermark B."/>
            <person name="Li C."/>
            <person name="Kuhnert E."/>
            <person name="Cox R.J."/>
            <person name="Crous P.W."/>
            <person name="Spatafora J.W."/>
            <person name="Lail K."/>
            <person name="Amirebrahimi M."/>
            <person name="Lipzen A."/>
            <person name="Pangilinan J."/>
            <person name="Andreopoulos W."/>
            <person name="Hayes R.D."/>
            <person name="Ng V."/>
            <person name="Grigoriev I.V."/>
            <person name="Jackson S.A."/>
            <person name="Sutton T.D.S."/>
            <person name="Dobson A.D.W."/>
            <person name="Rama T."/>
        </authorList>
    </citation>
    <scope>NUCLEOTIDE SEQUENCE</scope>
    <source>
        <strain evidence="2">TRa3180A</strain>
    </source>
</reference>
<name>A0A9P7Z2H5_9HELO</name>
<sequence length="241" mass="27577">MFFPEVPRTHGFMHRPFQPGAGQSPRSTFAPLSSEPHLFLDHLPQLPLPLYDHEILRHCAFGAADYTQPSSTVPKFTEHSPGVSIREQIHDVNLLTVEPVDSFTPRSSVFTRFPELPPKLSRKIWNIAVMDSSIKHLYMHWAEDSVAPCPTGKDRYFDESNILEVQVTRGPITRSAAQCVNHEAREACLFHASKIYTKVTPLVKNWPGQEFRQLPYLWGFFTVRLWLSARYLPPHAPSICF</sequence>